<comment type="caution">
    <text evidence="2">The sequence shown here is derived from an EMBL/GenBank/DDBJ whole genome shotgun (WGS) entry which is preliminary data.</text>
</comment>
<dbReference type="EMBL" id="JAODUO010000134">
    <property type="protein sequence ID" value="KAK2188374.1"/>
    <property type="molecule type" value="Genomic_DNA"/>
</dbReference>
<proteinExistence type="predicted"/>
<protein>
    <submittedName>
        <fullName evidence="2">Uncharacterized protein</fullName>
    </submittedName>
</protein>
<dbReference type="Proteomes" id="UP001209878">
    <property type="component" value="Unassembled WGS sequence"/>
</dbReference>
<name>A0AAD9UGE1_RIDPI</name>
<evidence type="ECO:0000313" key="3">
    <source>
        <dbReference type="Proteomes" id="UP001209878"/>
    </source>
</evidence>
<evidence type="ECO:0000256" key="1">
    <source>
        <dbReference type="SAM" id="MobiDB-lite"/>
    </source>
</evidence>
<feature type="region of interest" description="Disordered" evidence="1">
    <location>
        <begin position="46"/>
        <end position="100"/>
    </location>
</feature>
<dbReference type="AlphaFoldDB" id="A0AAD9UGE1"/>
<reference evidence="2" key="1">
    <citation type="journal article" date="2023" name="Mol. Biol. Evol.">
        <title>Third-Generation Sequencing Reveals the Adaptive Role of the Epigenome in Three Deep-Sea Polychaetes.</title>
        <authorList>
            <person name="Perez M."/>
            <person name="Aroh O."/>
            <person name="Sun Y."/>
            <person name="Lan Y."/>
            <person name="Juniper S.K."/>
            <person name="Young C.R."/>
            <person name="Angers B."/>
            <person name="Qian P.Y."/>
        </authorList>
    </citation>
    <scope>NUCLEOTIDE SEQUENCE</scope>
    <source>
        <strain evidence="2">R07B-5</strain>
    </source>
</reference>
<evidence type="ECO:0000313" key="2">
    <source>
        <dbReference type="EMBL" id="KAK2188374.1"/>
    </source>
</evidence>
<feature type="compositionally biased region" description="Basic and acidic residues" evidence="1">
    <location>
        <begin position="46"/>
        <end position="66"/>
    </location>
</feature>
<sequence>MGPQNTKPGSMWKPPELFQEEICSGSFRAQLAEANTLVSYLTAETDHLSHDRKTSYQHDKQLEELRNLQPRSSGEVGNGRHRPPGVSYQNLCWSPDGCVS</sequence>
<gene>
    <name evidence="2" type="ORF">NP493_134g04012</name>
</gene>
<keyword evidence="3" id="KW-1185">Reference proteome</keyword>
<organism evidence="2 3">
    <name type="scientific">Ridgeia piscesae</name>
    <name type="common">Tubeworm</name>
    <dbReference type="NCBI Taxonomy" id="27915"/>
    <lineage>
        <taxon>Eukaryota</taxon>
        <taxon>Metazoa</taxon>
        <taxon>Spiralia</taxon>
        <taxon>Lophotrochozoa</taxon>
        <taxon>Annelida</taxon>
        <taxon>Polychaeta</taxon>
        <taxon>Sedentaria</taxon>
        <taxon>Canalipalpata</taxon>
        <taxon>Sabellida</taxon>
        <taxon>Siboglinidae</taxon>
        <taxon>Ridgeia</taxon>
    </lineage>
</organism>
<accession>A0AAD9UGE1</accession>